<evidence type="ECO:0000313" key="3">
    <source>
        <dbReference type="Proteomes" id="UP001162640"/>
    </source>
</evidence>
<evidence type="ECO:0000313" key="2">
    <source>
        <dbReference type="EMBL" id="GMH57064.1"/>
    </source>
</evidence>
<accession>A0A9W7DUS3</accession>
<dbReference type="Proteomes" id="UP001162640">
    <property type="component" value="Unassembled WGS sequence"/>
</dbReference>
<comment type="caution">
    <text evidence="2">The sequence shown here is derived from an EMBL/GenBank/DDBJ whole genome shotgun (WGS) entry which is preliminary data.</text>
</comment>
<reference evidence="3" key="1">
    <citation type="journal article" date="2023" name="Commun. Biol.">
        <title>Genome analysis of Parmales, the sister group of diatoms, reveals the evolutionary specialization of diatoms from phago-mixotrophs to photoautotrophs.</title>
        <authorList>
            <person name="Ban H."/>
            <person name="Sato S."/>
            <person name="Yoshikawa S."/>
            <person name="Yamada K."/>
            <person name="Nakamura Y."/>
            <person name="Ichinomiya M."/>
            <person name="Sato N."/>
            <person name="Blanc-Mathieu R."/>
            <person name="Endo H."/>
            <person name="Kuwata A."/>
            <person name="Ogata H."/>
        </authorList>
    </citation>
    <scope>NUCLEOTIDE SEQUENCE [LARGE SCALE GENOMIC DNA]</scope>
</reference>
<keyword evidence="1" id="KW-0472">Membrane</keyword>
<dbReference type="AlphaFoldDB" id="A0A9W7DUS3"/>
<dbReference type="EMBL" id="BLQM01000055">
    <property type="protein sequence ID" value="GMH57064.1"/>
    <property type="molecule type" value="Genomic_DNA"/>
</dbReference>
<protein>
    <submittedName>
        <fullName evidence="2">Uncharacterized protein</fullName>
    </submittedName>
</protein>
<feature type="transmembrane region" description="Helical" evidence="1">
    <location>
        <begin position="147"/>
        <end position="168"/>
    </location>
</feature>
<organism evidence="2 3">
    <name type="scientific">Triparma laevis f. inornata</name>
    <dbReference type="NCBI Taxonomy" id="1714386"/>
    <lineage>
        <taxon>Eukaryota</taxon>
        <taxon>Sar</taxon>
        <taxon>Stramenopiles</taxon>
        <taxon>Ochrophyta</taxon>
        <taxon>Bolidophyceae</taxon>
        <taxon>Parmales</taxon>
        <taxon>Triparmaceae</taxon>
        <taxon>Triparma</taxon>
    </lineage>
</organism>
<evidence type="ECO:0000256" key="1">
    <source>
        <dbReference type="SAM" id="Phobius"/>
    </source>
</evidence>
<feature type="transmembrane region" description="Helical" evidence="1">
    <location>
        <begin position="85"/>
        <end position="103"/>
    </location>
</feature>
<name>A0A9W7DUS3_9STRA</name>
<sequence length="325" mass="36207">MSTGYYGNPRTFTCLNYTDAAKDFEVRAFLPCPMPYLPVADGFEWSLTDTMILLEEYTCDTTTYADEGDELRGTVRSPLFMMSRIVYGLPFFIFFALNMKWIIDGAKARVKSFSLKEMNQMERMMFFLALGAFMRVVKLTTCYCVMAGWAVDGVLILAITGWTGMNDIQGTKAVIPTHYIVLRNVFLFGDLFLQVGAALMEPYMSTIGDERIMSALNINVSYYDGTLSSLRHLANLLTEFAYTVVLVIEGIKLRKTLKGGKAEENPAARKVLKYIKTCLVVMPMVVLFRTSVIIGRVGVTSIGSRPSCSTMGSLISGVDPMFGIV</sequence>
<feature type="transmembrane region" description="Helical" evidence="1">
    <location>
        <begin position="180"/>
        <end position="200"/>
    </location>
</feature>
<keyword evidence="1" id="KW-0812">Transmembrane</keyword>
<feature type="transmembrane region" description="Helical" evidence="1">
    <location>
        <begin position="274"/>
        <end position="299"/>
    </location>
</feature>
<proteinExistence type="predicted"/>
<keyword evidence="1" id="KW-1133">Transmembrane helix</keyword>
<gene>
    <name evidence="2" type="ORF">TL16_g02280</name>
</gene>